<reference evidence="2 3" key="1">
    <citation type="journal article" date="2015" name="Sci. Rep.">
        <title>Genome of the facultative scuticociliatosis pathogen Pseudocohnilembus persalinus provides insight into its virulence through horizontal gene transfer.</title>
        <authorList>
            <person name="Xiong J."/>
            <person name="Wang G."/>
            <person name="Cheng J."/>
            <person name="Tian M."/>
            <person name="Pan X."/>
            <person name="Warren A."/>
            <person name="Jiang C."/>
            <person name="Yuan D."/>
            <person name="Miao W."/>
        </authorList>
    </citation>
    <scope>NUCLEOTIDE SEQUENCE [LARGE SCALE GENOMIC DNA]</scope>
    <source>
        <strain evidence="2">36N120E</strain>
    </source>
</reference>
<proteinExistence type="inferred from homology"/>
<evidence type="ECO:0000313" key="3">
    <source>
        <dbReference type="Proteomes" id="UP000054937"/>
    </source>
</evidence>
<dbReference type="OrthoDB" id="7777654at2759"/>
<protein>
    <recommendedName>
        <fullName evidence="4">Amine oxidase domain-containing protein</fullName>
    </recommendedName>
</protein>
<dbReference type="EMBL" id="LDAU01000003">
    <property type="protein sequence ID" value="KRX11211.1"/>
    <property type="molecule type" value="Genomic_DNA"/>
</dbReference>
<dbReference type="SUPFAM" id="SSF51905">
    <property type="entry name" value="FAD/NAD(P)-binding domain"/>
    <property type="match status" value="1"/>
</dbReference>
<evidence type="ECO:0008006" key="4">
    <source>
        <dbReference type="Google" id="ProtNLM"/>
    </source>
</evidence>
<dbReference type="OMA" id="GLYHCGS"/>
<gene>
    <name evidence="2" type="ORF">PPERSA_07736</name>
</gene>
<sequence>MKKELYPQKLDVAVIGGGHNGLISSFYLSQKNLSVGVFENRSIIGGAAVTEEIIQGYRFSRCSYLYSLFRPQIVQDMNLINRKNGLKLLKRSPSSFTPLKDNKNYLFMGDSELNYKEISKFSKKDAENYQKYEEELLQLVKMVDPLFDQIPLQFQGKEGFKAKIDKILPILKGFKGRTNLIPQLVQILTAPTAKILNQWFESEPLKCTLAYDSIIGAQISPYQNGSSYVLLHHFMGENDPSGESVGWQYVEGGMGRLSEILAEVTAENGTQIYVDSGVKQILLSEDGRRAEGIELNNGHKIKTKQVLSNATAHHTYLDLLPDLDYYQEFKKKEKQFDYKSPVFKLNVALNKIPEFKKYQPGEHGPEHCGTIHLGADNLEEMHKAYEDSEYNKIVSKNLLIEMSLPTTVDKTLVDNKNNHTCGLFIQYVPYDLPWEKQEYKDNFVKEVFRQIDHYAPGFSESVVGYDALSPKDLEQIIGLTGGNIFQGSMSLDQLYFNRASYQSPVQNLYICGSSAHPGGGVTGAPGRNCAKYLLNQLKIK</sequence>
<evidence type="ECO:0000313" key="2">
    <source>
        <dbReference type="EMBL" id="KRX11211.1"/>
    </source>
</evidence>
<dbReference type="PANTHER" id="PTHR10668:SF103">
    <property type="entry name" value="PYRIDINE NUCLEOTIDE-DISULFIDE OXIDOREDUCTASE DOMAIN-CONTAINING PROTEIN 2"/>
    <property type="match status" value="1"/>
</dbReference>
<dbReference type="Gene3D" id="3.50.50.60">
    <property type="entry name" value="FAD/NAD(P)-binding domain"/>
    <property type="match status" value="2"/>
</dbReference>
<comment type="similarity">
    <text evidence="1">Belongs to the carotenoid/retinoid oxidoreductase family.</text>
</comment>
<name>A0A0V0R9R0_PSEPJ</name>
<dbReference type="InParanoid" id="A0A0V0R9R0"/>
<dbReference type="PANTHER" id="PTHR10668">
    <property type="entry name" value="PHYTOENE DEHYDROGENASE"/>
    <property type="match status" value="1"/>
</dbReference>
<comment type="caution">
    <text evidence="2">The sequence shown here is derived from an EMBL/GenBank/DDBJ whole genome shotgun (WGS) entry which is preliminary data.</text>
</comment>
<accession>A0A0V0R9R0</accession>
<dbReference type="Pfam" id="PF13450">
    <property type="entry name" value="NAD_binding_8"/>
    <property type="match status" value="1"/>
</dbReference>
<organism evidence="2 3">
    <name type="scientific">Pseudocohnilembus persalinus</name>
    <name type="common">Ciliate</name>
    <dbReference type="NCBI Taxonomy" id="266149"/>
    <lineage>
        <taxon>Eukaryota</taxon>
        <taxon>Sar</taxon>
        <taxon>Alveolata</taxon>
        <taxon>Ciliophora</taxon>
        <taxon>Intramacronucleata</taxon>
        <taxon>Oligohymenophorea</taxon>
        <taxon>Scuticociliatia</taxon>
        <taxon>Philasterida</taxon>
        <taxon>Pseudocohnilembidae</taxon>
        <taxon>Pseudocohnilembus</taxon>
    </lineage>
</organism>
<keyword evidence="3" id="KW-1185">Reference proteome</keyword>
<dbReference type="Proteomes" id="UP000054937">
    <property type="component" value="Unassembled WGS sequence"/>
</dbReference>
<evidence type="ECO:0000256" key="1">
    <source>
        <dbReference type="ARBA" id="ARBA00006046"/>
    </source>
</evidence>
<dbReference type="InterPro" id="IPR036188">
    <property type="entry name" value="FAD/NAD-bd_sf"/>
</dbReference>
<dbReference type="AlphaFoldDB" id="A0A0V0R9R0"/>